<comment type="caution">
    <text evidence="1">The sequence shown here is derived from an EMBL/GenBank/DDBJ whole genome shotgun (WGS) entry which is preliminary data.</text>
</comment>
<dbReference type="RefSeq" id="WP_310278279.1">
    <property type="nucleotide sequence ID" value="NZ_JAVDWQ010000002.1"/>
</dbReference>
<evidence type="ECO:0008006" key="3">
    <source>
        <dbReference type="Google" id="ProtNLM"/>
    </source>
</evidence>
<proteinExistence type="predicted"/>
<evidence type="ECO:0000313" key="2">
    <source>
        <dbReference type="Proteomes" id="UP001269081"/>
    </source>
</evidence>
<organism evidence="1 2">
    <name type="scientific">Flavobacterium piscis</name>
    <dbReference type="NCBI Taxonomy" id="1114874"/>
    <lineage>
        <taxon>Bacteria</taxon>
        <taxon>Pseudomonadati</taxon>
        <taxon>Bacteroidota</taxon>
        <taxon>Flavobacteriia</taxon>
        <taxon>Flavobacteriales</taxon>
        <taxon>Flavobacteriaceae</taxon>
        <taxon>Flavobacterium</taxon>
    </lineage>
</organism>
<dbReference type="Gene3D" id="1.10.260.40">
    <property type="entry name" value="lambda repressor-like DNA-binding domains"/>
    <property type="match status" value="1"/>
</dbReference>
<dbReference type="InterPro" id="IPR010982">
    <property type="entry name" value="Lambda_DNA-bd_dom_sf"/>
</dbReference>
<reference evidence="1 2" key="1">
    <citation type="submission" date="2023-07" db="EMBL/GenBank/DDBJ databases">
        <title>Sorghum-associated microbial communities from plants grown in Nebraska, USA.</title>
        <authorList>
            <person name="Schachtman D."/>
        </authorList>
    </citation>
    <scope>NUCLEOTIDE SEQUENCE [LARGE SCALE GENOMIC DNA]</scope>
    <source>
        <strain evidence="1 2">4129</strain>
    </source>
</reference>
<dbReference type="Proteomes" id="UP001269081">
    <property type="component" value="Unassembled WGS sequence"/>
</dbReference>
<name>A0ABU1Y3M3_9FLAO</name>
<sequence length="109" mass="12199">MLIAVVKKETDDNTIFKISISLRKLLESNGNLPIKQSYDKIATTANIRKATVSNTFNAKSVPNSLTLFLIIEAMGFSLIDFSKVYDSIVTSDIELFKKKIAEQPRSTKK</sequence>
<keyword evidence="2" id="KW-1185">Reference proteome</keyword>
<evidence type="ECO:0000313" key="1">
    <source>
        <dbReference type="EMBL" id="MDR7208827.1"/>
    </source>
</evidence>
<dbReference type="EMBL" id="JAVDWQ010000002">
    <property type="protein sequence ID" value="MDR7208827.1"/>
    <property type="molecule type" value="Genomic_DNA"/>
</dbReference>
<protein>
    <recommendedName>
        <fullName evidence="3">XRE family transcriptional regulator</fullName>
    </recommendedName>
</protein>
<gene>
    <name evidence="1" type="ORF">J2W48_000757</name>
</gene>
<accession>A0ABU1Y3M3</accession>